<dbReference type="SUPFAM" id="SSF50923">
    <property type="entry name" value="Hemopexin-like domain"/>
    <property type="match status" value="1"/>
</dbReference>
<accession>A0A2S2PU31</accession>
<evidence type="ECO:0000313" key="2">
    <source>
        <dbReference type="EMBL" id="MBY32980.1"/>
    </source>
</evidence>
<dbReference type="AlphaFoldDB" id="A0A2S2PU31"/>
<feature type="repeat" description="Hemopexin" evidence="1">
    <location>
        <begin position="21"/>
        <end position="71"/>
    </location>
</feature>
<sequence>MQKPPVKSTYPKPISNWDGIPDNIDAVLHYTNGYTYFFKDENYYRFNDRTFAVDIADPPFPRNAGYWWFGCRAENKGHQQEVTAAPSILRPTWLEVRRDHKGNQNTDVGDLILDAAA</sequence>
<protein>
    <submittedName>
        <fullName evidence="2">Matrix metalloproteinase-16</fullName>
    </submittedName>
</protein>
<dbReference type="Pfam" id="PF00045">
    <property type="entry name" value="Hemopexin"/>
    <property type="match status" value="1"/>
</dbReference>
<evidence type="ECO:0000256" key="1">
    <source>
        <dbReference type="PROSITE-ProRule" id="PRU01011"/>
    </source>
</evidence>
<gene>
    <name evidence="2" type="primary">MMP16</name>
    <name evidence="2" type="ORF">g.81293</name>
</gene>
<dbReference type="InterPro" id="IPR036375">
    <property type="entry name" value="Hemopexin-like_dom_sf"/>
</dbReference>
<dbReference type="PROSITE" id="PS51642">
    <property type="entry name" value="HEMOPEXIN_2"/>
    <property type="match status" value="1"/>
</dbReference>
<dbReference type="SMART" id="SM00120">
    <property type="entry name" value="HX"/>
    <property type="match status" value="1"/>
</dbReference>
<proteinExistence type="predicted"/>
<dbReference type="Gene3D" id="2.110.10.10">
    <property type="entry name" value="Hemopexin-like domain"/>
    <property type="match status" value="1"/>
</dbReference>
<dbReference type="InterPro" id="IPR018487">
    <property type="entry name" value="Hemopexin-like_repeat"/>
</dbReference>
<reference evidence="2" key="1">
    <citation type="submission" date="2018-04" db="EMBL/GenBank/DDBJ databases">
        <title>Transcriptome of Schizaphis graminum biotype I.</title>
        <authorList>
            <person name="Scully E.D."/>
            <person name="Geib S.M."/>
            <person name="Palmer N.A."/>
            <person name="Koch K."/>
            <person name="Bradshaw J."/>
            <person name="Heng-Moss T."/>
            <person name="Sarath G."/>
        </authorList>
    </citation>
    <scope>NUCLEOTIDE SEQUENCE</scope>
</reference>
<dbReference type="EMBL" id="GGMR01020361">
    <property type="protein sequence ID" value="MBY32980.1"/>
    <property type="molecule type" value="Transcribed_RNA"/>
</dbReference>
<organism evidence="2">
    <name type="scientific">Schizaphis graminum</name>
    <name type="common">Green bug aphid</name>
    <dbReference type="NCBI Taxonomy" id="13262"/>
    <lineage>
        <taxon>Eukaryota</taxon>
        <taxon>Metazoa</taxon>
        <taxon>Ecdysozoa</taxon>
        <taxon>Arthropoda</taxon>
        <taxon>Hexapoda</taxon>
        <taxon>Insecta</taxon>
        <taxon>Pterygota</taxon>
        <taxon>Neoptera</taxon>
        <taxon>Paraneoptera</taxon>
        <taxon>Hemiptera</taxon>
        <taxon>Sternorrhyncha</taxon>
        <taxon>Aphidomorpha</taxon>
        <taxon>Aphidoidea</taxon>
        <taxon>Aphididae</taxon>
        <taxon>Aphidini</taxon>
        <taxon>Schizaphis</taxon>
    </lineage>
</organism>
<name>A0A2S2PU31_SCHGA</name>